<dbReference type="EMBL" id="SWDX01000023">
    <property type="protein sequence ID" value="TKC54874.1"/>
    <property type="molecule type" value="Genomic_DNA"/>
</dbReference>
<gene>
    <name evidence="1" type="ORF">FBD94_25750</name>
</gene>
<evidence type="ECO:0008006" key="3">
    <source>
        <dbReference type="Google" id="ProtNLM"/>
    </source>
</evidence>
<evidence type="ECO:0000313" key="2">
    <source>
        <dbReference type="Proteomes" id="UP000309594"/>
    </source>
</evidence>
<sequence>MGISQVSKEKQFWNWFELNNAKYFFLNQIDDNKEKERYLDEFLKQLHEYDNHLFFEIGGYPDETQELIITAEGNLEYFEKVEKLINSAPYIKNWSITAFKPAIKAGFTINYKDIELNPKDLWFFPLEKKQAPQLLGLRIYLENYKLLQRKDELLKAVYLVIDSLLGEKSSALDIQHVEVAQLPEDPEKQGLLKLDELPKYIQWKKNNR</sequence>
<organism evidence="1 2">
    <name type="scientific">Pedobacter hiemivivus</name>
    <dbReference type="NCBI Taxonomy" id="2530454"/>
    <lineage>
        <taxon>Bacteria</taxon>
        <taxon>Pseudomonadati</taxon>
        <taxon>Bacteroidota</taxon>
        <taxon>Sphingobacteriia</taxon>
        <taxon>Sphingobacteriales</taxon>
        <taxon>Sphingobacteriaceae</taxon>
        <taxon>Pedobacter</taxon>
    </lineage>
</organism>
<dbReference type="Proteomes" id="UP000309594">
    <property type="component" value="Unassembled WGS sequence"/>
</dbReference>
<proteinExistence type="predicted"/>
<protein>
    <recommendedName>
        <fullName evidence="3">DUF695 domain-containing protein</fullName>
    </recommendedName>
</protein>
<accession>A0A4U1FWC4</accession>
<evidence type="ECO:0000313" key="1">
    <source>
        <dbReference type="EMBL" id="TKC54874.1"/>
    </source>
</evidence>
<dbReference type="RefSeq" id="WP_136882346.1">
    <property type="nucleotide sequence ID" value="NZ_SWDX01000023.1"/>
</dbReference>
<comment type="caution">
    <text evidence="1">The sequence shown here is derived from an EMBL/GenBank/DDBJ whole genome shotgun (WGS) entry which is preliminary data.</text>
</comment>
<name>A0A4U1FWC4_9SPHI</name>
<reference evidence="1 2" key="1">
    <citation type="submission" date="2019-04" db="EMBL/GenBank/DDBJ databases">
        <title>Pedobacter sp. RP-1-16 sp. nov., isolated from Arctic soil.</title>
        <authorList>
            <person name="Dahal R.H."/>
            <person name="Kim D.-U."/>
        </authorList>
    </citation>
    <scope>NUCLEOTIDE SEQUENCE [LARGE SCALE GENOMIC DNA]</scope>
    <source>
        <strain evidence="1 2">RP-1-16</strain>
    </source>
</reference>
<dbReference type="AlphaFoldDB" id="A0A4U1FWC4"/>